<evidence type="ECO:0000256" key="3">
    <source>
        <dbReference type="ARBA" id="ARBA00022553"/>
    </source>
</evidence>
<dbReference type="HOGENOM" id="CLU_072531_5_0_0"/>
<dbReference type="InterPro" id="IPR004715">
    <property type="entry name" value="PTS_IIA_fruc"/>
</dbReference>
<evidence type="ECO:0000256" key="1">
    <source>
        <dbReference type="ARBA" id="ARBA00004496"/>
    </source>
</evidence>
<protein>
    <submittedName>
        <fullName evidence="8">PTS system, fructose subfamily, IIA component</fullName>
    </submittedName>
</protein>
<dbReference type="NCBIfam" id="TIGR00848">
    <property type="entry name" value="fruA"/>
    <property type="match status" value="1"/>
</dbReference>
<dbReference type="PANTHER" id="PTHR47738">
    <property type="entry name" value="PTS SYSTEM FRUCTOSE-LIKE EIIA COMPONENT-RELATED"/>
    <property type="match status" value="1"/>
</dbReference>
<dbReference type="OrthoDB" id="95460at2"/>
<dbReference type="STRING" id="926567.TheveDRAFT_0106"/>
<evidence type="ECO:0000256" key="4">
    <source>
        <dbReference type="ARBA" id="ARBA00022597"/>
    </source>
</evidence>
<keyword evidence="6" id="KW-0598">Phosphotransferase system</keyword>
<name>H0UN15_9BACT</name>
<keyword evidence="2" id="KW-0813">Transport</keyword>
<dbReference type="PANTHER" id="PTHR47738:SF2">
    <property type="entry name" value="PTS SYSTEM FRUCTOSE-LIKE EIIA COMPONENT"/>
    <property type="match status" value="1"/>
</dbReference>
<evidence type="ECO:0000313" key="9">
    <source>
        <dbReference type="Proteomes" id="UP000005730"/>
    </source>
</evidence>
<reference evidence="8 9" key="1">
    <citation type="submission" date="2011-10" db="EMBL/GenBank/DDBJ databases">
        <title>The Noncontiguous Finished genome of Thermanaerovibrio velox DSM 12556.</title>
        <authorList>
            <consortium name="US DOE Joint Genome Institute (JGI-PGF)"/>
            <person name="Lucas S."/>
            <person name="Copeland A."/>
            <person name="Lapidus A."/>
            <person name="Glavina del Rio T."/>
            <person name="Dalin E."/>
            <person name="Tice H."/>
            <person name="Bruce D."/>
            <person name="Goodwin L."/>
            <person name="Pitluck S."/>
            <person name="Peters L."/>
            <person name="Mikhailova N."/>
            <person name="Teshima H."/>
            <person name="Kyrpides N."/>
            <person name="Mavromatis K."/>
            <person name="Ivanova N."/>
            <person name="Markowitz V."/>
            <person name="Cheng J.-F."/>
            <person name="Hugenholtz P."/>
            <person name="Woyke T."/>
            <person name="Wu D."/>
            <person name="Spring S."/>
            <person name="Brambilla E.-M."/>
            <person name="Klenk H.-P."/>
            <person name="Eisen J.A."/>
        </authorList>
    </citation>
    <scope>NUCLEOTIDE SEQUENCE [LARGE SCALE GENOMIC DNA]</scope>
    <source>
        <strain evidence="8 9">DSM 12556</strain>
    </source>
</reference>
<dbReference type="Gene3D" id="3.40.930.10">
    <property type="entry name" value="Mannitol-specific EII, Chain A"/>
    <property type="match status" value="1"/>
</dbReference>
<dbReference type="Proteomes" id="UP000005730">
    <property type="component" value="Chromosome"/>
</dbReference>
<comment type="subcellular location">
    <subcellularLocation>
        <location evidence="1">Cytoplasm</location>
    </subcellularLocation>
</comment>
<dbReference type="SUPFAM" id="SSF55804">
    <property type="entry name" value="Phoshotransferase/anion transport protein"/>
    <property type="match status" value="1"/>
</dbReference>
<dbReference type="PROSITE" id="PS00372">
    <property type="entry name" value="PTS_EIIA_TYPE_2_HIS"/>
    <property type="match status" value="1"/>
</dbReference>
<dbReference type="InterPro" id="IPR016152">
    <property type="entry name" value="PTrfase/Anion_transptr"/>
</dbReference>
<organism evidence="8 9">
    <name type="scientific">Thermanaerovibrio velox DSM 12556</name>
    <dbReference type="NCBI Taxonomy" id="926567"/>
    <lineage>
        <taxon>Bacteria</taxon>
        <taxon>Thermotogati</taxon>
        <taxon>Synergistota</taxon>
        <taxon>Synergistia</taxon>
        <taxon>Synergistales</taxon>
        <taxon>Synergistaceae</taxon>
        <taxon>Thermanaerovibrio</taxon>
    </lineage>
</organism>
<dbReference type="GO" id="GO:0016020">
    <property type="term" value="C:membrane"/>
    <property type="evidence" value="ECO:0007669"/>
    <property type="project" value="InterPro"/>
</dbReference>
<gene>
    <name evidence="8" type="ORF">TheveDRAFT_0106</name>
</gene>
<dbReference type="RefSeq" id="WP_006582786.1">
    <property type="nucleotide sequence ID" value="NZ_CM001377.1"/>
</dbReference>
<accession>H0UN15</accession>
<dbReference type="EMBL" id="CM001377">
    <property type="protein sequence ID" value="EHM09294.1"/>
    <property type="molecule type" value="Genomic_DNA"/>
</dbReference>
<proteinExistence type="predicted"/>
<dbReference type="Pfam" id="PF00359">
    <property type="entry name" value="PTS_EIIA_2"/>
    <property type="match status" value="1"/>
</dbReference>
<dbReference type="GO" id="GO:0009401">
    <property type="term" value="P:phosphoenolpyruvate-dependent sugar phosphotransferase system"/>
    <property type="evidence" value="ECO:0007669"/>
    <property type="project" value="UniProtKB-KW"/>
</dbReference>
<dbReference type="InterPro" id="IPR051541">
    <property type="entry name" value="PTS_SugarTrans_NitroReg"/>
</dbReference>
<dbReference type="InterPro" id="IPR002178">
    <property type="entry name" value="PTS_EIIA_type-2_dom"/>
</dbReference>
<dbReference type="AlphaFoldDB" id="H0UN15"/>
<sequence>MIGELLTAGRILLDLEETGKELVLERLGETLLRDGIVTDLQGYLADVASREALGTTGVGHGVAIPHAKSSHVAQPGIAMGRTREGVEVGSMDGTKARIFFLIAVPQGEHGEHLKALSNIARLLMHDRFREGLLSASSPEEAHRLIVEMESQLD</sequence>
<dbReference type="eggNOG" id="COG1762">
    <property type="taxonomic scope" value="Bacteria"/>
</dbReference>
<keyword evidence="3" id="KW-0597">Phosphoprotein</keyword>
<feature type="domain" description="PTS EIIA type-2" evidence="7">
    <location>
        <begin position="4"/>
        <end position="148"/>
    </location>
</feature>
<evidence type="ECO:0000256" key="6">
    <source>
        <dbReference type="ARBA" id="ARBA00022683"/>
    </source>
</evidence>
<dbReference type="GO" id="GO:0008982">
    <property type="term" value="F:protein-N(PI)-phosphohistidine-sugar phosphotransferase activity"/>
    <property type="evidence" value="ECO:0007669"/>
    <property type="project" value="InterPro"/>
</dbReference>
<keyword evidence="9" id="KW-1185">Reference proteome</keyword>
<dbReference type="PROSITE" id="PS51094">
    <property type="entry name" value="PTS_EIIA_TYPE_2"/>
    <property type="match status" value="1"/>
</dbReference>
<dbReference type="CDD" id="cd00211">
    <property type="entry name" value="PTS_IIA_fru"/>
    <property type="match status" value="1"/>
</dbReference>
<evidence type="ECO:0000256" key="5">
    <source>
        <dbReference type="ARBA" id="ARBA00022679"/>
    </source>
</evidence>
<dbReference type="FunFam" id="3.40.930.10:FF:000009">
    <property type="entry name" value="PTS system, fructose specific IIABC component"/>
    <property type="match status" value="1"/>
</dbReference>
<evidence type="ECO:0000256" key="2">
    <source>
        <dbReference type="ARBA" id="ARBA00022448"/>
    </source>
</evidence>
<evidence type="ECO:0000259" key="7">
    <source>
        <dbReference type="PROSITE" id="PS51094"/>
    </source>
</evidence>
<evidence type="ECO:0000313" key="8">
    <source>
        <dbReference type="EMBL" id="EHM09294.1"/>
    </source>
</evidence>
<dbReference type="GO" id="GO:0005737">
    <property type="term" value="C:cytoplasm"/>
    <property type="evidence" value="ECO:0007669"/>
    <property type="project" value="UniProtKB-SubCell"/>
</dbReference>
<keyword evidence="5" id="KW-0808">Transferase</keyword>
<keyword evidence="4" id="KW-0762">Sugar transport</keyword>